<sequence length="104" mass="11617">MEQQRSPLSSMKAISIPKLIVENRSSSPSPVMVRPLLAMPRHPLFPMSGSPSWPMMVAANLNWMLAFHHRQNLFARPMFNGSQQPCSSQSPESLTQILSMTKPA</sequence>
<evidence type="ECO:0000313" key="2">
    <source>
        <dbReference type="Proteomes" id="UP000887574"/>
    </source>
</evidence>
<name>A0A915DU37_9BILA</name>
<organism evidence="2 3">
    <name type="scientific">Ditylenchus dipsaci</name>
    <dbReference type="NCBI Taxonomy" id="166011"/>
    <lineage>
        <taxon>Eukaryota</taxon>
        <taxon>Metazoa</taxon>
        <taxon>Ecdysozoa</taxon>
        <taxon>Nematoda</taxon>
        <taxon>Chromadorea</taxon>
        <taxon>Rhabditida</taxon>
        <taxon>Tylenchina</taxon>
        <taxon>Tylenchomorpha</taxon>
        <taxon>Sphaerularioidea</taxon>
        <taxon>Anguinidae</taxon>
        <taxon>Anguininae</taxon>
        <taxon>Ditylenchus</taxon>
    </lineage>
</organism>
<evidence type="ECO:0000313" key="3">
    <source>
        <dbReference type="WBParaSite" id="jg22965"/>
    </source>
</evidence>
<feature type="region of interest" description="Disordered" evidence="1">
    <location>
        <begin position="81"/>
        <end position="104"/>
    </location>
</feature>
<evidence type="ECO:0000256" key="1">
    <source>
        <dbReference type="SAM" id="MobiDB-lite"/>
    </source>
</evidence>
<dbReference type="WBParaSite" id="jg22965">
    <property type="protein sequence ID" value="jg22965"/>
    <property type="gene ID" value="jg22965"/>
</dbReference>
<keyword evidence="2" id="KW-1185">Reference proteome</keyword>
<proteinExistence type="predicted"/>
<feature type="compositionally biased region" description="Low complexity" evidence="1">
    <location>
        <begin position="82"/>
        <end position="93"/>
    </location>
</feature>
<dbReference type="Proteomes" id="UP000887574">
    <property type="component" value="Unplaced"/>
</dbReference>
<dbReference type="AlphaFoldDB" id="A0A915DU37"/>
<protein>
    <submittedName>
        <fullName evidence="3">Uncharacterized protein</fullName>
    </submittedName>
</protein>
<accession>A0A915DU37</accession>
<reference evidence="3" key="1">
    <citation type="submission" date="2022-11" db="UniProtKB">
        <authorList>
            <consortium name="WormBaseParasite"/>
        </authorList>
    </citation>
    <scope>IDENTIFICATION</scope>
</reference>
<feature type="compositionally biased region" description="Polar residues" evidence="1">
    <location>
        <begin position="94"/>
        <end position="104"/>
    </location>
</feature>